<keyword evidence="3" id="KW-1185">Reference proteome</keyword>
<evidence type="ECO:0000313" key="3">
    <source>
        <dbReference type="Proteomes" id="UP000225379"/>
    </source>
</evidence>
<comment type="caution">
    <text evidence="2">The sequence shown here is derived from an EMBL/GenBank/DDBJ whole genome shotgun (WGS) entry which is preliminary data.</text>
</comment>
<protein>
    <recommendedName>
        <fullName evidence="1">G domain-containing protein</fullName>
    </recommendedName>
</protein>
<organism evidence="2 3">
    <name type="scientific">Azospirillum palustre</name>
    <dbReference type="NCBI Taxonomy" id="2044885"/>
    <lineage>
        <taxon>Bacteria</taxon>
        <taxon>Pseudomonadati</taxon>
        <taxon>Pseudomonadota</taxon>
        <taxon>Alphaproteobacteria</taxon>
        <taxon>Rhodospirillales</taxon>
        <taxon>Azospirillaceae</taxon>
        <taxon>Azospirillum</taxon>
    </lineage>
</organism>
<dbReference type="SUPFAM" id="SSF52540">
    <property type="entry name" value="P-loop containing nucleoside triphosphate hydrolases"/>
    <property type="match status" value="1"/>
</dbReference>
<gene>
    <name evidence="2" type="ORF">CRT60_05300</name>
</gene>
<dbReference type="Proteomes" id="UP000225379">
    <property type="component" value="Unassembled WGS sequence"/>
</dbReference>
<dbReference type="InterPro" id="IPR006073">
    <property type="entry name" value="GTP-bd"/>
</dbReference>
<reference evidence="3" key="1">
    <citation type="submission" date="2017-10" db="EMBL/GenBank/DDBJ databases">
        <authorList>
            <person name="Kravchenko I.K."/>
            <person name="Grouzdev D.S."/>
        </authorList>
    </citation>
    <scope>NUCLEOTIDE SEQUENCE [LARGE SCALE GENOMIC DNA]</scope>
    <source>
        <strain evidence="3">B2</strain>
    </source>
</reference>
<dbReference type="EMBL" id="PDKW01000038">
    <property type="protein sequence ID" value="PGH58564.1"/>
    <property type="molecule type" value="Genomic_DNA"/>
</dbReference>
<proteinExistence type="predicted"/>
<dbReference type="Gene3D" id="3.40.50.300">
    <property type="entry name" value="P-loop containing nucleotide triphosphate hydrolases"/>
    <property type="match status" value="1"/>
</dbReference>
<evidence type="ECO:0000259" key="1">
    <source>
        <dbReference type="Pfam" id="PF01926"/>
    </source>
</evidence>
<evidence type="ECO:0000313" key="2">
    <source>
        <dbReference type="EMBL" id="PGH58564.1"/>
    </source>
</evidence>
<dbReference type="CDD" id="cd00882">
    <property type="entry name" value="Ras_like_GTPase"/>
    <property type="match status" value="1"/>
</dbReference>
<dbReference type="RefSeq" id="WP_098735390.1">
    <property type="nucleotide sequence ID" value="NZ_PDKW01000038.1"/>
</dbReference>
<dbReference type="OrthoDB" id="7375852at2"/>
<dbReference type="AlphaFoldDB" id="A0A2B8BB73"/>
<name>A0A2B8BB73_9PROT</name>
<accession>A0A2B8BB73</accession>
<feature type="domain" description="G" evidence="1">
    <location>
        <begin position="46"/>
        <end position="170"/>
    </location>
</feature>
<sequence length="567" mass="63048">MNKKRKMQSYDDPVIVAQKIVTDSEAELHQEIARIWKRLDWTDPSVAFYGETNAGKSTLIEALLLLFGSAGDKPGDAIGDGSPDYTRKASAYPCLYDGTGFNLIDVPGIEGDEAKVAIEIENALHRAHVVFFVTADARPPQGGDDGRDGTLEKIKRQLQPQAKVWAVYNKKLNNPRQIGSSLVNDDEKQSLADGVNSLDGKMREVLSSDYQGHVVLSALPGFLALADNLPSDSRFASQREKFLKSVSSTDLLAFSNVKKFGRLLSDNVPSRSEIAQANLDKLLPPITEAVASLEKKAEHHFAKPARELEKQLKILRPELELIAEDASKALKRLTDEVTNGCVMRVRKEMLQAIEKGLSGDDELKKKLEQVLAEERNRLPETVNSRVGSTVRNAQKSCKEALHLVEKYLKDTHAFDSKVFVSSFSHAADVNTNSGVDWGEVVGTAVNVAVTWLVGGPILAGITAVFGLFRSFWNFFSSDYHKDQQKMSLNKNIDEIKPKLRKDVNKTLEQIERDLRKYVLDMMLPLQAMEKNFRAAANSMKESVGDLRQLAEDPSYLYRYAEVYSSTG</sequence>
<dbReference type="InterPro" id="IPR027417">
    <property type="entry name" value="P-loop_NTPase"/>
</dbReference>
<dbReference type="GO" id="GO:0005525">
    <property type="term" value="F:GTP binding"/>
    <property type="evidence" value="ECO:0007669"/>
    <property type="project" value="InterPro"/>
</dbReference>
<dbReference type="Pfam" id="PF01926">
    <property type="entry name" value="MMR_HSR1"/>
    <property type="match status" value="1"/>
</dbReference>